<evidence type="ECO:0000313" key="9">
    <source>
        <dbReference type="Proteomes" id="UP001501475"/>
    </source>
</evidence>
<organism evidence="8 9">
    <name type="scientific">Nostocoides vanveenii</name>
    <dbReference type="NCBI Taxonomy" id="330835"/>
    <lineage>
        <taxon>Bacteria</taxon>
        <taxon>Bacillati</taxon>
        <taxon>Actinomycetota</taxon>
        <taxon>Actinomycetes</taxon>
        <taxon>Micrococcales</taxon>
        <taxon>Intrasporangiaceae</taxon>
        <taxon>Nostocoides</taxon>
    </lineage>
</organism>
<evidence type="ECO:0000256" key="6">
    <source>
        <dbReference type="PIRNR" id="PIRNR000535"/>
    </source>
</evidence>
<name>A0ABP4XAD2_9MICO</name>
<feature type="domain" description="Carbohydrate kinase PfkB" evidence="7">
    <location>
        <begin position="8"/>
        <end position="270"/>
    </location>
</feature>
<evidence type="ECO:0000256" key="5">
    <source>
        <dbReference type="ARBA" id="ARBA00022840"/>
    </source>
</evidence>
<dbReference type="Pfam" id="PF00294">
    <property type="entry name" value="PfkB"/>
    <property type="match status" value="1"/>
</dbReference>
<reference evidence="9" key="1">
    <citation type="journal article" date="2019" name="Int. J. Syst. Evol. Microbiol.">
        <title>The Global Catalogue of Microorganisms (GCM) 10K type strain sequencing project: providing services to taxonomists for standard genome sequencing and annotation.</title>
        <authorList>
            <consortium name="The Broad Institute Genomics Platform"/>
            <consortium name="The Broad Institute Genome Sequencing Center for Infectious Disease"/>
            <person name="Wu L."/>
            <person name="Ma J."/>
        </authorList>
    </citation>
    <scope>NUCLEOTIDE SEQUENCE [LARGE SCALE GENOMIC DNA]</scope>
    <source>
        <strain evidence="9">JCM 15591</strain>
    </source>
</reference>
<dbReference type="Gene3D" id="3.40.1190.20">
    <property type="match status" value="1"/>
</dbReference>
<dbReference type="EMBL" id="BAAAPN010000094">
    <property type="protein sequence ID" value="GAA1772491.1"/>
    <property type="molecule type" value="Genomic_DNA"/>
</dbReference>
<evidence type="ECO:0000259" key="7">
    <source>
        <dbReference type="Pfam" id="PF00294"/>
    </source>
</evidence>
<dbReference type="PANTHER" id="PTHR46566:SF5">
    <property type="entry name" value="1-PHOSPHOFRUCTOKINASE"/>
    <property type="match status" value="1"/>
</dbReference>
<dbReference type="Proteomes" id="UP001501475">
    <property type="component" value="Unassembled WGS sequence"/>
</dbReference>
<evidence type="ECO:0000256" key="2">
    <source>
        <dbReference type="ARBA" id="ARBA00022679"/>
    </source>
</evidence>
<protein>
    <submittedName>
        <fullName evidence="8">1-phosphofructokinase family hexose kinase</fullName>
    </submittedName>
</protein>
<keyword evidence="2 6" id="KW-0808">Transferase</keyword>
<comment type="similarity">
    <text evidence="1">Belongs to the carbohydrate kinase PfkB family.</text>
</comment>
<gene>
    <name evidence="8" type="ORF">GCM10009810_32300</name>
</gene>
<dbReference type="InterPro" id="IPR011611">
    <property type="entry name" value="PfkB_dom"/>
</dbReference>
<evidence type="ECO:0000256" key="4">
    <source>
        <dbReference type="ARBA" id="ARBA00022777"/>
    </source>
</evidence>
<dbReference type="PANTHER" id="PTHR46566">
    <property type="entry name" value="1-PHOSPHOFRUCTOKINASE-RELATED"/>
    <property type="match status" value="1"/>
</dbReference>
<keyword evidence="5" id="KW-0067">ATP-binding</keyword>
<keyword evidence="4" id="KW-0418">Kinase</keyword>
<accession>A0ABP4XAD2</accession>
<evidence type="ECO:0000313" key="8">
    <source>
        <dbReference type="EMBL" id="GAA1772491.1"/>
    </source>
</evidence>
<dbReference type="InterPro" id="IPR017583">
    <property type="entry name" value="Tagatose/fructose_Pkinase"/>
</dbReference>
<dbReference type="NCBIfam" id="TIGR03168">
    <property type="entry name" value="1-PFK"/>
    <property type="match status" value="1"/>
</dbReference>
<keyword evidence="3" id="KW-0547">Nucleotide-binding</keyword>
<dbReference type="SUPFAM" id="SSF53613">
    <property type="entry name" value="Ribokinase-like"/>
    <property type="match status" value="1"/>
</dbReference>
<sequence>MIVTLTLNPSLDLTYVVAEAALGDADVHRARTMTVEASGKGVNVSRDLHAAGAATAAVLPMGGATGRHLTELLAADGVPTHGVPIAGETRINTSMLLPAGRTIKVNGPGEPLDRDDVDRLVAAVDAVLAGRDLSEQSWLVIAGSLPPAMDPEVVGEFVDLAARHTVMTAVDVSGAALTAALQHRANLLAPNEIELAELIGADLATDTVAATADAARRLAAQHGVELLVSMGRAGAVHTEGATVLHGSGPELVPVNTAGAGDAFLAGWLAAPGTHSDRMARALAWGRSACLCPTTVDPRPGTRGGDRITVTTLPS</sequence>
<evidence type="ECO:0000256" key="1">
    <source>
        <dbReference type="ARBA" id="ARBA00010688"/>
    </source>
</evidence>
<dbReference type="InterPro" id="IPR029056">
    <property type="entry name" value="Ribokinase-like"/>
</dbReference>
<dbReference type="PIRSF" id="PIRSF000535">
    <property type="entry name" value="1PFK/6PFK/LacC"/>
    <property type="match status" value="1"/>
</dbReference>
<dbReference type="RefSeq" id="WP_344068071.1">
    <property type="nucleotide sequence ID" value="NZ_BAAAPN010000094.1"/>
</dbReference>
<proteinExistence type="inferred from homology"/>
<evidence type="ECO:0000256" key="3">
    <source>
        <dbReference type="ARBA" id="ARBA00022741"/>
    </source>
</evidence>
<keyword evidence="9" id="KW-1185">Reference proteome</keyword>
<comment type="caution">
    <text evidence="8">The sequence shown here is derived from an EMBL/GenBank/DDBJ whole genome shotgun (WGS) entry which is preliminary data.</text>
</comment>